<proteinExistence type="predicted"/>
<sequence>MNTTARFLSIAAVAAFASFGVHADEADGSQFALQFDTNRTRAEVQAEAATVAQTRSQEPAGSRVVTYTSTADRAAVRAQAAEALRTGKIPHGEFSAM</sequence>
<dbReference type="EMBL" id="JBHSAJ010000061">
    <property type="protein sequence ID" value="MFC3937042.1"/>
    <property type="molecule type" value="Genomic_DNA"/>
</dbReference>
<feature type="chain" id="PRO_5045495397" evidence="1">
    <location>
        <begin position="24"/>
        <end position="97"/>
    </location>
</feature>
<comment type="caution">
    <text evidence="2">The sequence shown here is derived from an EMBL/GenBank/DDBJ whole genome shotgun (WGS) entry which is preliminary data.</text>
</comment>
<dbReference type="RefSeq" id="WP_055396511.1">
    <property type="nucleotide sequence ID" value="NZ_CP192460.1"/>
</dbReference>
<evidence type="ECO:0000313" key="3">
    <source>
        <dbReference type="Proteomes" id="UP001595693"/>
    </source>
</evidence>
<gene>
    <name evidence="2" type="ORF">ACFOW3_20680</name>
</gene>
<evidence type="ECO:0000256" key="1">
    <source>
        <dbReference type="SAM" id="SignalP"/>
    </source>
</evidence>
<keyword evidence="1" id="KW-0732">Signal</keyword>
<keyword evidence="3" id="KW-1185">Reference proteome</keyword>
<name>A0ABV8DFP6_9BURK</name>
<organism evidence="2 3">
    <name type="scientific">Acidovorax facilis</name>
    <dbReference type="NCBI Taxonomy" id="12917"/>
    <lineage>
        <taxon>Bacteria</taxon>
        <taxon>Pseudomonadati</taxon>
        <taxon>Pseudomonadota</taxon>
        <taxon>Betaproteobacteria</taxon>
        <taxon>Burkholderiales</taxon>
        <taxon>Comamonadaceae</taxon>
        <taxon>Acidovorax</taxon>
    </lineage>
</organism>
<protein>
    <submittedName>
        <fullName evidence="2">DUF4148 domain-containing protein</fullName>
    </submittedName>
</protein>
<dbReference type="Proteomes" id="UP001595693">
    <property type="component" value="Unassembled WGS sequence"/>
</dbReference>
<evidence type="ECO:0000313" key="2">
    <source>
        <dbReference type="EMBL" id="MFC3937042.1"/>
    </source>
</evidence>
<accession>A0ABV8DFP6</accession>
<feature type="signal peptide" evidence="1">
    <location>
        <begin position="1"/>
        <end position="23"/>
    </location>
</feature>
<reference evidence="3" key="1">
    <citation type="journal article" date="2019" name="Int. J. Syst. Evol. Microbiol.">
        <title>The Global Catalogue of Microorganisms (GCM) 10K type strain sequencing project: providing services to taxonomists for standard genome sequencing and annotation.</title>
        <authorList>
            <consortium name="The Broad Institute Genomics Platform"/>
            <consortium name="The Broad Institute Genome Sequencing Center for Infectious Disease"/>
            <person name="Wu L."/>
            <person name="Ma J."/>
        </authorList>
    </citation>
    <scope>NUCLEOTIDE SEQUENCE [LARGE SCALE GENOMIC DNA]</scope>
    <source>
        <strain evidence="3">CCUG 2113</strain>
    </source>
</reference>